<evidence type="ECO:0000256" key="5">
    <source>
        <dbReference type="SAM" id="Phobius"/>
    </source>
</evidence>
<dbReference type="Pfam" id="PF12698">
    <property type="entry name" value="ABC2_membrane_3"/>
    <property type="match status" value="1"/>
</dbReference>
<evidence type="ECO:0000256" key="4">
    <source>
        <dbReference type="ARBA" id="ARBA00023136"/>
    </source>
</evidence>
<keyword evidence="4 5" id="KW-0472">Membrane</keyword>
<dbReference type="InterPro" id="IPR013525">
    <property type="entry name" value="ABC2_TM"/>
</dbReference>
<dbReference type="PANTHER" id="PTHR43229">
    <property type="entry name" value="NODULATION PROTEIN J"/>
    <property type="match status" value="1"/>
</dbReference>
<comment type="caution">
    <text evidence="7">The sequence shown here is derived from an EMBL/GenBank/DDBJ whole genome shotgun (WGS) entry which is preliminary data.</text>
</comment>
<keyword evidence="2 5" id="KW-0812">Transmembrane</keyword>
<feature type="transmembrane region" description="Helical" evidence="5">
    <location>
        <begin position="178"/>
        <end position="197"/>
    </location>
</feature>
<proteinExistence type="predicted"/>
<feature type="transmembrane region" description="Helical" evidence="5">
    <location>
        <begin position="141"/>
        <end position="166"/>
    </location>
</feature>
<feature type="transmembrane region" description="Helical" evidence="5">
    <location>
        <begin position="102"/>
        <end position="129"/>
    </location>
</feature>
<feature type="transmembrane region" description="Helical" evidence="5">
    <location>
        <begin position="224"/>
        <end position="245"/>
    </location>
</feature>
<dbReference type="Proteomes" id="UP001314796">
    <property type="component" value="Unassembled WGS sequence"/>
</dbReference>
<keyword evidence="3 5" id="KW-1133">Transmembrane helix</keyword>
<accession>A0ABS2NMT8</accession>
<reference evidence="7 8" key="1">
    <citation type="submission" date="2021-01" db="EMBL/GenBank/DDBJ databases">
        <title>Genomic Encyclopedia of Type Strains, Phase IV (KMG-IV): sequencing the most valuable type-strain genomes for metagenomic binning, comparative biology and taxonomic classification.</title>
        <authorList>
            <person name="Goeker M."/>
        </authorList>
    </citation>
    <scope>NUCLEOTIDE SEQUENCE [LARGE SCALE GENOMIC DNA]</scope>
    <source>
        <strain evidence="7 8">DSM 25890</strain>
    </source>
</reference>
<evidence type="ECO:0000256" key="2">
    <source>
        <dbReference type="ARBA" id="ARBA00022692"/>
    </source>
</evidence>
<organism evidence="7 8">
    <name type="scientific">Alkaliphilus hydrothermalis</name>
    <dbReference type="NCBI Taxonomy" id="1482730"/>
    <lineage>
        <taxon>Bacteria</taxon>
        <taxon>Bacillati</taxon>
        <taxon>Bacillota</taxon>
        <taxon>Clostridia</taxon>
        <taxon>Peptostreptococcales</taxon>
        <taxon>Natronincolaceae</taxon>
        <taxon>Alkaliphilus</taxon>
    </lineage>
</organism>
<evidence type="ECO:0000256" key="3">
    <source>
        <dbReference type="ARBA" id="ARBA00022989"/>
    </source>
</evidence>
<keyword evidence="8" id="KW-1185">Reference proteome</keyword>
<dbReference type="RefSeq" id="WP_204400551.1">
    <property type="nucleotide sequence ID" value="NZ_JAFBEE010000003.1"/>
</dbReference>
<feature type="domain" description="ABC-2 type transporter transmembrane" evidence="6">
    <location>
        <begin position="54"/>
        <end position="240"/>
    </location>
</feature>
<evidence type="ECO:0000259" key="6">
    <source>
        <dbReference type="Pfam" id="PF12698"/>
    </source>
</evidence>
<sequence>MRYLHSFVAIAKREWIELKRYWFNSLIGLVIYIAIFTALFRGAQYIGQNNYALNESLEGFLIGYGLWFMAMGAFSDTAHSIIDEARKGTLEQLYMTELPFTWLLISKNIISTVIFSIMFLLIIQIQLFITGIQLHMDIISIFTTLLIGLFGLYGVGLIMAGLGLLFKRIQNLLGATQFIIVGVMVASPTEIPVVRFLPFVHARELIMAIMRDGISILQFSSGDWLFLILNSLLYLGLGILLYKLAEKEVLRRGMLGQY</sequence>
<dbReference type="PANTHER" id="PTHR43229:SF6">
    <property type="entry name" value="ABC-TYPE MULTIDRUG TRANSPORT SYSTEM, PERMEASE COMPONENT"/>
    <property type="match status" value="1"/>
</dbReference>
<dbReference type="EMBL" id="JAFBEE010000003">
    <property type="protein sequence ID" value="MBM7614273.1"/>
    <property type="molecule type" value="Genomic_DNA"/>
</dbReference>
<evidence type="ECO:0000313" key="8">
    <source>
        <dbReference type="Proteomes" id="UP001314796"/>
    </source>
</evidence>
<evidence type="ECO:0000256" key="1">
    <source>
        <dbReference type="ARBA" id="ARBA00004141"/>
    </source>
</evidence>
<protein>
    <submittedName>
        <fullName evidence="7">ABC-2 type transport system permease protein</fullName>
    </submittedName>
</protein>
<comment type="subcellular location">
    <subcellularLocation>
        <location evidence="1">Membrane</location>
        <topology evidence="1">Multi-pass membrane protein</topology>
    </subcellularLocation>
</comment>
<dbReference type="InterPro" id="IPR051784">
    <property type="entry name" value="Nod_factor_ABC_transporter"/>
</dbReference>
<feature type="transmembrane region" description="Helical" evidence="5">
    <location>
        <begin position="60"/>
        <end position="82"/>
    </location>
</feature>
<name>A0ABS2NMT8_9FIRM</name>
<gene>
    <name evidence="7" type="ORF">JOC73_000784</name>
</gene>
<feature type="transmembrane region" description="Helical" evidence="5">
    <location>
        <begin position="21"/>
        <end position="40"/>
    </location>
</feature>
<evidence type="ECO:0000313" key="7">
    <source>
        <dbReference type="EMBL" id="MBM7614273.1"/>
    </source>
</evidence>